<evidence type="ECO:0000256" key="1">
    <source>
        <dbReference type="SAM" id="MobiDB-lite"/>
    </source>
</evidence>
<organism evidence="2 3">
    <name type="scientific">Dreissena polymorpha</name>
    <name type="common">Zebra mussel</name>
    <name type="synonym">Mytilus polymorpha</name>
    <dbReference type="NCBI Taxonomy" id="45954"/>
    <lineage>
        <taxon>Eukaryota</taxon>
        <taxon>Metazoa</taxon>
        <taxon>Spiralia</taxon>
        <taxon>Lophotrochozoa</taxon>
        <taxon>Mollusca</taxon>
        <taxon>Bivalvia</taxon>
        <taxon>Autobranchia</taxon>
        <taxon>Heteroconchia</taxon>
        <taxon>Euheterodonta</taxon>
        <taxon>Imparidentia</taxon>
        <taxon>Neoheterodontei</taxon>
        <taxon>Myida</taxon>
        <taxon>Dreissenoidea</taxon>
        <taxon>Dreissenidae</taxon>
        <taxon>Dreissena</taxon>
    </lineage>
</organism>
<dbReference type="Proteomes" id="UP000828390">
    <property type="component" value="Unassembled WGS sequence"/>
</dbReference>
<protein>
    <submittedName>
        <fullName evidence="2">Uncharacterized protein</fullName>
    </submittedName>
</protein>
<evidence type="ECO:0000313" key="2">
    <source>
        <dbReference type="EMBL" id="KAH3702865.1"/>
    </source>
</evidence>
<dbReference type="EMBL" id="JAIWYP010000015">
    <property type="protein sequence ID" value="KAH3702865.1"/>
    <property type="molecule type" value="Genomic_DNA"/>
</dbReference>
<reference evidence="2" key="2">
    <citation type="submission" date="2020-11" db="EMBL/GenBank/DDBJ databases">
        <authorList>
            <person name="McCartney M.A."/>
            <person name="Auch B."/>
            <person name="Kono T."/>
            <person name="Mallez S."/>
            <person name="Becker A."/>
            <person name="Gohl D.M."/>
            <person name="Silverstein K.A.T."/>
            <person name="Koren S."/>
            <person name="Bechman K.B."/>
            <person name="Herman A."/>
            <person name="Abrahante J.E."/>
            <person name="Garbe J."/>
        </authorList>
    </citation>
    <scope>NUCLEOTIDE SEQUENCE</scope>
    <source>
        <strain evidence="2">Duluth1</strain>
        <tissue evidence="2">Whole animal</tissue>
    </source>
</reference>
<gene>
    <name evidence="2" type="ORF">DPMN_077891</name>
</gene>
<name>A0A9D3YPH5_DREPO</name>
<feature type="region of interest" description="Disordered" evidence="1">
    <location>
        <begin position="1"/>
        <end position="74"/>
    </location>
</feature>
<comment type="caution">
    <text evidence="2">The sequence shown here is derived from an EMBL/GenBank/DDBJ whole genome shotgun (WGS) entry which is preliminary data.</text>
</comment>
<reference evidence="2" key="1">
    <citation type="journal article" date="2019" name="bioRxiv">
        <title>The Genome of the Zebra Mussel, Dreissena polymorpha: A Resource for Invasive Species Research.</title>
        <authorList>
            <person name="McCartney M.A."/>
            <person name="Auch B."/>
            <person name="Kono T."/>
            <person name="Mallez S."/>
            <person name="Zhang Y."/>
            <person name="Obille A."/>
            <person name="Becker A."/>
            <person name="Abrahante J.E."/>
            <person name="Garbe J."/>
            <person name="Badalamenti J.P."/>
            <person name="Herman A."/>
            <person name="Mangelson H."/>
            <person name="Liachko I."/>
            <person name="Sullivan S."/>
            <person name="Sone E.D."/>
            <person name="Koren S."/>
            <person name="Silverstein K.A.T."/>
            <person name="Beckman K.B."/>
            <person name="Gohl D.M."/>
        </authorList>
    </citation>
    <scope>NUCLEOTIDE SEQUENCE</scope>
    <source>
        <strain evidence="2">Duluth1</strain>
        <tissue evidence="2">Whole animal</tissue>
    </source>
</reference>
<sequence>MIMRRKTTTKTGNADDASDNRFDELDKDMEKRSTKSIMIDDDDDDDDNGDDDHDHDDNDDNEDEEGDDDDNKRD</sequence>
<feature type="compositionally biased region" description="Acidic residues" evidence="1">
    <location>
        <begin position="39"/>
        <end position="74"/>
    </location>
</feature>
<evidence type="ECO:0000313" key="3">
    <source>
        <dbReference type="Proteomes" id="UP000828390"/>
    </source>
</evidence>
<keyword evidence="3" id="KW-1185">Reference proteome</keyword>
<proteinExistence type="predicted"/>
<accession>A0A9D3YPH5</accession>
<feature type="compositionally biased region" description="Basic and acidic residues" evidence="1">
    <location>
        <begin position="18"/>
        <end position="33"/>
    </location>
</feature>
<dbReference type="AlphaFoldDB" id="A0A9D3YPH5"/>